<reference evidence="1 2" key="1">
    <citation type="journal article" date="2022" name="G3 (Bethesda)">
        <title>Whole-genome sequence and methylome profiling of the almond [Prunus dulcis (Mill.) D.A. Webb] cultivar 'Nonpareil'.</title>
        <authorList>
            <person name="D'Amico-Willman K.M."/>
            <person name="Ouma W.Z."/>
            <person name="Meulia T."/>
            <person name="Sideli G.M."/>
            <person name="Gradziel T.M."/>
            <person name="Fresnedo-Ramirez J."/>
        </authorList>
    </citation>
    <scope>NUCLEOTIDE SEQUENCE [LARGE SCALE GENOMIC DNA]</scope>
    <source>
        <strain evidence="1">Clone GOH B32 T37-40</strain>
    </source>
</reference>
<gene>
    <name evidence="1" type="ORF">L3X38_040567</name>
</gene>
<protein>
    <submittedName>
        <fullName evidence="1">Uncharacterized protein</fullName>
    </submittedName>
</protein>
<proteinExistence type="predicted"/>
<evidence type="ECO:0000313" key="1">
    <source>
        <dbReference type="EMBL" id="KAI5320859.1"/>
    </source>
</evidence>
<organism evidence="1 2">
    <name type="scientific">Prunus dulcis</name>
    <name type="common">Almond</name>
    <name type="synonym">Amygdalus dulcis</name>
    <dbReference type="NCBI Taxonomy" id="3755"/>
    <lineage>
        <taxon>Eukaryota</taxon>
        <taxon>Viridiplantae</taxon>
        <taxon>Streptophyta</taxon>
        <taxon>Embryophyta</taxon>
        <taxon>Tracheophyta</taxon>
        <taxon>Spermatophyta</taxon>
        <taxon>Magnoliopsida</taxon>
        <taxon>eudicotyledons</taxon>
        <taxon>Gunneridae</taxon>
        <taxon>Pentapetalae</taxon>
        <taxon>rosids</taxon>
        <taxon>fabids</taxon>
        <taxon>Rosales</taxon>
        <taxon>Rosaceae</taxon>
        <taxon>Amygdaloideae</taxon>
        <taxon>Amygdaleae</taxon>
        <taxon>Prunus</taxon>
    </lineage>
</organism>
<dbReference type="Proteomes" id="UP001054821">
    <property type="component" value="Chromosome 7"/>
</dbReference>
<keyword evidence="2" id="KW-1185">Reference proteome</keyword>
<comment type="caution">
    <text evidence="1">The sequence shown here is derived from an EMBL/GenBank/DDBJ whole genome shotgun (WGS) entry which is preliminary data.</text>
</comment>
<dbReference type="AlphaFoldDB" id="A0AAD4YTM2"/>
<evidence type="ECO:0000313" key="2">
    <source>
        <dbReference type="Proteomes" id="UP001054821"/>
    </source>
</evidence>
<accession>A0AAD4YTM2</accession>
<name>A0AAD4YTM2_PRUDU</name>
<dbReference type="EMBL" id="JAJFAZ020000007">
    <property type="protein sequence ID" value="KAI5320859.1"/>
    <property type="molecule type" value="Genomic_DNA"/>
</dbReference>
<sequence length="73" mass="8308">MNPNQEKTHVHRALLCILDYTSSLSLSALPLNSTQHYSFIQFHRSHHFFFGIECISSTSDRTVGKIGANLEFL</sequence>